<accession>A0A383CTU4</accession>
<dbReference type="GO" id="GO:0016020">
    <property type="term" value="C:membrane"/>
    <property type="evidence" value="ECO:0007669"/>
    <property type="project" value="InterPro"/>
</dbReference>
<dbReference type="EMBL" id="UINC01211522">
    <property type="protein sequence ID" value="SVE35453.1"/>
    <property type="molecule type" value="Genomic_DNA"/>
</dbReference>
<gene>
    <name evidence="3" type="ORF">METZ01_LOCUS488307</name>
</gene>
<feature type="non-terminal residue" evidence="3">
    <location>
        <position position="1"/>
    </location>
</feature>
<keyword evidence="1" id="KW-0560">Oxidoreductase</keyword>
<feature type="domain" description="D-arabinono-1,4-lactone oxidase C-terminal" evidence="2">
    <location>
        <begin position="90"/>
        <end position="149"/>
    </location>
</feature>
<protein>
    <recommendedName>
        <fullName evidence="2">D-arabinono-1,4-lactone oxidase C-terminal domain-containing protein</fullName>
    </recommendedName>
</protein>
<evidence type="ECO:0000259" key="2">
    <source>
        <dbReference type="Pfam" id="PF04030"/>
    </source>
</evidence>
<organism evidence="3">
    <name type="scientific">marine metagenome</name>
    <dbReference type="NCBI Taxonomy" id="408172"/>
    <lineage>
        <taxon>unclassified sequences</taxon>
        <taxon>metagenomes</taxon>
        <taxon>ecological metagenomes</taxon>
    </lineage>
</organism>
<evidence type="ECO:0000313" key="3">
    <source>
        <dbReference type="EMBL" id="SVE35453.1"/>
    </source>
</evidence>
<dbReference type="AlphaFoldDB" id="A0A383CTU4"/>
<reference evidence="3" key="1">
    <citation type="submission" date="2018-05" db="EMBL/GenBank/DDBJ databases">
        <authorList>
            <person name="Lanie J.A."/>
            <person name="Ng W.-L."/>
            <person name="Kazmierczak K.M."/>
            <person name="Andrzejewski T.M."/>
            <person name="Davidsen T.M."/>
            <person name="Wayne K.J."/>
            <person name="Tettelin H."/>
            <person name="Glass J.I."/>
            <person name="Rusch D."/>
            <person name="Podicherti R."/>
            <person name="Tsui H.-C.T."/>
            <person name="Winkler M.E."/>
        </authorList>
    </citation>
    <scope>NUCLEOTIDE SEQUENCE</scope>
</reference>
<dbReference type="GO" id="GO:0003885">
    <property type="term" value="F:D-arabinono-1,4-lactone oxidase activity"/>
    <property type="evidence" value="ECO:0007669"/>
    <property type="project" value="InterPro"/>
</dbReference>
<dbReference type="Pfam" id="PF04030">
    <property type="entry name" value="ALO"/>
    <property type="match status" value="1"/>
</dbReference>
<proteinExistence type="predicted"/>
<sequence length="159" mass="19092">KKKFKQNLNNFFYPLDNINNWNNLYGKNGFIEIQILVEEKDPEIILNNILDFFQEKELNSFLGNIKEFGKGNDNYLSFPNKGYALTLDLKMTKKLNEVYQEFEDMLKSHKTKIYLTKDSFMSEQYFKKTYNNYNKFKEIKNKHDPLNLINSFQSRRIGI</sequence>
<name>A0A383CTU4_9ZZZZ</name>
<dbReference type="InterPro" id="IPR007173">
    <property type="entry name" value="ALO_C"/>
</dbReference>
<evidence type="ECO:0000256" key="1">
    <source>
        <dbReference type="ARBA" id="ARBA00023002"/>
    </source>
</evidence>